<dbReference type="EMBL" id="BAAAEU010000025">
    <property type="protein sequence ID" value="GAA0722950.1"/>
    <property type="molecule type" value="Genomic_DNA"/>
</dbReference>
<protein>
    <recommendedName>
        <fullName evidence="3">DUF2945 domain-containing protein</fullName>
    </recommendedName>
</protein>
<proteinExistence type="predicted"/>
<reference evidence="1 2" key="1">
    <citation type="journal article" date="2019" name="Int. J. Syst. Evol. Microbiol.">
        <title>The Global Catalogue of Microorganisms (GCM) 10K type strain sequencing project: providing services to taxonomists for standard genome sequencing and annotation.</title>
        <authorList>
            <consortium name="The Broad Institute Genomics Platform"/>
            <consortium name="The Broad Institute Genome Sequencing Center for Infectious Disease"/>
            <person name="Wu L."/>
            <person name="Ma J."/>
        </authorList>
    </citation>
    <scope>NUCLEOTIDE SEQUENCE [LARGE SCALE GENOMIC DNA]</scope>
    <source>
        <strain evidence="1 2">JCM 15421</strain>
    </source>
</reference>
<dbReference type="RefSeq" id="WP_343793481.1">
    <property type="nucleotide sequence ID" value="NZ_BAAAEU010000025.1"/>
</dbReference>
<dbReference type="Proteomes" id="UP001501523">
    <property type="component" value="Unassembled WGS sequence"/>
</dbReference>
<gene>
    <name evidence="1" type="ORF">GCM10009105_34490</name>
</gene>
<evidence type="ECO:0000313" key="1">
    <source>
        <dbReference type="EMBL" id="GAA0722950.1"/>
    </source>
</evidence>
<sequence length="61" mass="6661">MSAKFDVGDRARWNSEVGMVSGTIIRAHTRDTDYTSHVRHCCEAAAPEALSPKLCLGERVG</sequence>
<organism evidence="1 2">
    <name type="scientific">Dokdonella soli</name>
    <dbReference type="NCBI Taxonomy" id="529810"/>
    <lineage>
        <taxon>Bacteria</taxon>
        <taxon>Pseudomonadati</taxon>
        <taxon>Pseudomonadota</taxon>
        <taxon>Gammaproteobacteria</taxon>
        <taxon>Lysobacterales</taxon>
        <taxon>Rhodanobacteraceae</taxon>
        <taxon>Dokdonella</taxon>
    </lineage>
</organism>
<comment type="caution">
    <text evidence="1">The sequence shown here is derived from an EMBL/GenBank/DDBJ whole genome shotgun (WGS) entry which is preliminary data.</text>
</comment>
<name>A0ABN1IXA2_9GAMM</name>
<keyword evidence="2" id="KW-1185">Reference proteome</keyword>
<evidence type="ECO:0000313" key="2">
    <source>
        <dbReference type="Proteomes" id="UP001501523"/>
    </source>
</evidence>
<accession>A0ABN1IXA2</accession>
<evidence type="ECO:0008006" key="3">
    <source>
        <dbReference type="Google" id="ProtNLM"/>
    </source>
</evidence>